<feature type="domain" description="Pyridoxamine 5'-phosphate oxidase N-terminal" evidence="1">
    <location>
        <begin position="27"/>
        <end position="112"/>
    </location>
</feature>
<dbReference type="Pfam" id="PF01243">
    <property type="entry name" value="PNPOx_N"/>
    <property type="match status" value="1"/>
</dbReference>
<dbReference type="Proteomes" id="UP000006772">
    <property type="component" value="Unassembled WGS sequence"/>
</dbReference>
<dbReference type="Gene3D" id="2.30.110.10">
    <property type="entry name" value="Electron Transport, Fmn-binding Protein, Chain A"/>
    <property type="match status" value="1"/>
</dbReference>
<gene>
    <name evidence="2" type="ORF">HFRIS_002649</name>
</gene>
<evidence type="ECO:0000313" key="3">
    <source>
        <dbReference type="Proteomes" id="UP000006772"/>
    </source>
</evidence>
<organism evidence="2 3">
    <name type="scientific">Herbaspirillum frisingense GSF30</name>
    <dbReference type="NCBI Taxonomy" id="864073"/>
    <lineage>
        <taxon>Bacteria</taxon>
        <taxon>Pseudomonadati</taxon>
        <taxon>Pseudomonadota</taxon>
        <taxon>Betaproteobacteria</taxon>
        <taxon>Burkholderiales</taxon>
        <taxon>Oxalobacteraceae</taxon>
        <taxon>Herbaspirillum</taxon>
    </lineage>
</organism>
<evidence type="ECO:0000313" key="2">
    <source>
        <dbReference type="EMBL" id="EOA06623.1"/>
    </source>
</evidence>
<dbReference type="InterPro" id="IPR011576">
    <property type="entry name" value="Pyridox_Oxase_N"/>
</dbReference>
<name>A0AAI9N5H1_9BURK</name>
<dbReference type="RefSeq" id="WP_006461674.1">
    <property type="nucleotide sequence ID" value="NZ_AEEC02000002.1"/>
</dbReference>
<comment type="caution">
    <text evidence="2">The sequence shown here is derived from an EMBL/GenBank/DDBJ whole genome shotgun (WGS) entry which is preliminary data.</text>
</comment>
<dbReference type="SUPFAM" id="SSF50475">
    <property type="entry name" value="FMN-binding split barrel"/>
    <property type="match status" value="1"/>
</dbReference>
<dbReference type="InterPro" id="IPR012349">
    <property type="entry name" value="Split_barrel_FMN-bd"/>
</dbReference>
<dbReference type="EMBL" id="AEEC02000002">
    <property type="protein sequence ID" value="EOA06623.1"/>
    <property type="molecule type" value="Genomic_DNA"/>
</dbReference>
<reference evidence="2 3" key="1">
    <citation type="journal article" date="2013" name="Front. Microbiol.">
        <title>The genome of the endophytic bacterium H. frisingense GSF30(T) identifies diverse strategies in the Herbaspirillum genus to interact with plants.</title>
        <authorList>
            <person name="Straub D."/>
            <person name="Rothballer M."/>
            <person name="Hartmann A."/>
            <person name="Ludewig U."/>
        </authorList>
    </citation>
    <scope>NUCLEOTIDE SEQUENCE [LARGE SCALE GENOMIC DNA]</scope>
    <source>
        <strain evidence="2 3">GSF30</strain>
    </source>
</reference>
<evidence type="ECO:0000259" key="1">
    <source>
        <dbReference type="Pfam" id="PF01243"/>
    </source>
</evidence>
<accession>A0AAI9N5H1</accession>
<sequence>MNLPELHTHLWDALRLGASPTRSAFTIWQLATLGLDGAPQLRSIVLREADALTGTLAFHTDRRSSKLADIDADDRVAMLSLDLDRHVQLRLNGRARTVQDGARVRRMWDGARPHTLILYQTPHAPGTVIAQPEDGHVPSEPAHSGFDNFTLVEVVLDAIEYLDLTPGQHCRAVFRRDDGAWRGQWIAP</sequence>
<proteinExistence type="predicted"/>
<protein>
    <submittedName>
        <fullName evidence="2">Pyridoxamine 5'-phosphate oxidase-like FMN-binding protein</fullName>
    </submittedName>
</protein>
<dbReference type="AlphaFoldDB" id="A0AAI9N5H1"/>